<proteinExistence type="predicted"/>
<dbReference type="STRING" id="102285.A0A0R3TDX2"/>
<name>A0A0R3TDX2_RODNA</name>
<keyword evidence="5" id="KW-1185">Reference proteome</keyword>
<dbReference type="InterPro" id="IPR000210">
    <property type="entry name" value="BTB/POZ_dom"/>
</dbReference>
<feature type="domain" description="BTB" evidence="3">
    <location>
        <begin position="19"/>
        <end position="113"/>
    </location>
</feature>
<reference evidence="4 5" key="2">
    <citation type="submission" date="2018-11" db="EMBL/GenBank/DDBJ databases">
        <authorList>
            <consortium name="Pathogen Informatics"/>
        </authorList>
    </citation>
    <scope>NUCLEOTIDE SEQUENCE [LARGE SCALE GENOMIC DNA]</scope>
</reference>
<dbReference type="PANTHER" id="PTHR45632">
    <property type="entry name" value="LD33804P"/>
    <property type="match status" value="1"/>
</dbReference>
<dbReference type="Proteomes" id="UP000278807">
    <property type="component" value="Unassembled WGS sequence"/>
</dbReference>
<dbReference type="PANTHER" id="PTHR45632:SF3">
    <property type="entry name" value="KELCH-LIKE PROTEIN 32"/>
    <property type="match status" value="1"/>
</dbReference>
<evidence type="ECO:0000256" key="1">
    <source>
        <dbReference type="ARBA" id="ARBA00022441"/>
    </source>
</evidence>
<gene>
    <name evidence="4" type="ORF">HNAJ_LOCUS5259</name>
</gene>
<protein>
    <submittedName>
        <fullName evidence="6">BTB domain-containing protein</fullName>
    </submittedName>
</protein>
<dbReference type="AlphaFoldDB" id="A0A0R3TDX2"/>
<organism evidence="6">
    <name type="scientific">Rodentolepis nana</name>
    <name type="common">Dwarf tapeworm</name>
    <name type="synonym">Hymenolepis nana</name>
    <dbReference type="NCBI Taxonomy" id="102285"/>
    <lineage>
        <taxon>Eukaryota</taxon>
        <taxon>Metazoa</taxon>
        <taxon>Spiralia</taxon>
        <taxon>Lophotrochozoa</taxon>
        <taxon>Platyhelminthes</taxon>
        <taxon>Cestoda</taxon>
        <taxon>Eucestoda</taxon>
        <taxon>Cyclophyllidea</taxon>
        <taxon>Hymenolepididae</taxon>
        <taxon>Rodentolepis</taxon>
    </lineage>
</organism>
<evidence type="ECO:0000313" key="5">
    <source>
        <dbReference type="Proteomes" id="UP000278807"/>
    </source>
</evidence>
<dbReference type="Gene3D" id="3.30.710.10">
    <property type="entry name" value="Potassium Channel Kv1.1, Chain A"/>
    <property type="match status" value="1"/>
</dbReference>
<dbReference type="Pfam" id="PF00651">
    <property type="entry name" value="BTB"/>
    <property type="match status" value="1"/>
</dbReference>
<dbReference type="OrthoDB" id="10249567at2759"/>
<dbReference type="SUPFAM" id="SSF54695">
    <property type="entry name" value="POZ domain"/>
    <property type="match status" value="1"/>
</dbReference>
<dbReference type="InterPro" id="IPR011333">
    <property type="entry name" value="SKP1/BTB/POZ_sf"/>
</dbReference>
<evidence type="ECO:0000313" key="6">
    <source>
        <dbReference type="WBParaSite" id="HNAJ_0000526101-mRNA-1"/>
    </source>
</evidence>
<reference evidence="6" key="1">
    <citation type="submission" date="2017-02" db="UniProtKB">
        <authorList>
            <consortium name="WormBaseParasite"/>
        </authorList>
    </citation>
    <scope>IDENTIFICATION</scope>
</reference>
<evidence type="ECO:0000256" key="2">
    <source>
        <dbReference type="ARBA" id="ARBA00022737"/>
    </source>
</evidence>
<accession>A0A0R3TDX2</accession>
<dbReference type="InterPro" id="IPR015915">
    <property type="entry name" value="Kelch-typ_b-propeller"/>
</dbReference>
<dbReference type="Gene3D" id="2.120.10.80">
    <property type="entry name" value="Kelch-type beta propeller"/>
    <property type="match status" value="1"/>
</dbReference>
<keyword evidence="1" id="KW-0880">Kelch repeat</keyword>
<keyword evidence="2" id="KW-0677">Repeat</keyword>
<sequence>MHEEEYFEPDAKVLSIKVFNGLLKEGKLVDTVIPSIDEEFPAHKIILYIRFKTFENCQIDWKSLPSKIVKSILEYAYTGTITLDTSTVLQICKLSNDLGCSRIRRWCTDFIKKWFNEFDIPQVWELAITMGNRALTKLCAESMLNSSNIHQLENNFYQNLHQESMRCIIKEVPTLTSLEKLMMLSKWLEPLDNSLSPESFLEILNGLNWKEIDERAIIEIVAVTSHISFNLAYIGLSLPKFLPNTLILRLSRVAVESSDSLSTQQYYPAGRQTLFDAYENATGKESDSSSGSSQQQISFKPNMTSFLYGYNNDTHCGKMMSLTPSVDVIDGEVPFRYFVATVAFKESFYVIGGKDSEHHTTSIVDRIDTQQNRIERVGNLNEKRCDHCATANEENILVVGGADMDDDKVLDSCEIYEPKKNR</sequence>
<dbReference type="WBParaSite" id="HNAJ_0000526101-mRNA-1">
    <property type="protein sequence ID" value="HNAJ_0000526101-mRNA-1"/>
    <property type="gene ID" value="HNAJ_0000526101"/>
</dbReference>
<dbReference type="SUPFAM" id="SSF117281">
    <property type="entry name" value="Kelch motif"/>
    <property type="match status" value="1"/>
</dbReference>
<dbReference type="EMBL" id="UZAE01004312">
    <property type="protein sequence ID" value="VDO01119.1"/>
    <property type="molecule type" value="Genomic_DNA"/>
</dbReference>
<evidence type="ECO:0000313" key="4">
    <source>
        <dbReference type="EMBL" id="VDO01119.1"/>
    </source>
</evidence>
<evidence type="ECO:0000259" key="3">
    <source>
        <dbReference type="Pfam" id="PF00651"/>
    </source>
</evidence>